<reference evidence="1 2" key="1">
    <citation type="submission" date="2022-03" db="EMBL/GenBank/DDBJ databases">
        <authorList>
            <person name="Jo J.-H."/>
            <person name="Im W.-T."/>
        </authorList>
    </citation>
    <scope>NUCLEOTIDE SEQUENCE [LARGE SCALE GENOMIC DNA]</scope>
    <source>
        <strain evidence="1 2">SM33</strain>
    </source>
</reference>
<accession>A0ABS9VPX9</accession>
<dbReference type="Proteomes" id="UP001203058">
    <property type="component" value="Unassembled WGS sequence"/>
</dbReference>
<keyword evidence="2" id="KW-1185">Reference proteome</keyword>
<gene>
    <name evidence="1" type="ORF">LZ016_13045</name>
</gene>
<name>A0ABS9VPX9_9SPHN</name>
<dbReference type="EMBL" id="JAKZHW010000002">
    <property type="protein sequence ID" value="MCH8617021.1"/>
    <property type="molecule type" value="Genomic_DNA"/>
</dbReference>
<proteinExistence type="predicted"/>
<evidence type="ECO:0000313" key="2">
    <source>
        <dbReference type="Proteomes" id="UP001203058"/>
    </source>
</evidence>
<organism evidence="1 2">
    <name type="scientific">Sphingomonas telluris</name>
    <dbReference type="NCBI Taxonomy" id="2907998"/>
    <lineage>
        <taxon>Bacteria</taxon>
        <taxon>Pseudomonadati</taxon>
        <taxon>Pseudomonadota</taxon>
        <taxon>Alphaproteobacteria</taxon>
        <taxon>Sphingomonadales</taxon>
        <taxon>Sphingomonadaceae</taxon>
        <taxon>Sphingomonas</taxon>
    </lineage>
</organism>
<sequence length="57" mass="6348">MEAGYTIDVGYGTKAVPKWVAGEPQKSIWTGLKLSGKDQLDVSTYRCRRCGYLESYA</sequence>
<protein>
    <submittedName>
        <fullName evidence="1">Uncharacterized protein</fullName>
    </submittedName>
</protein>
<evidence type="ECO:0000313" key="1">
    <source>
        <dbReference type="EMBL" id="MCH8617021.1"/>
    </source>
</evidence>
<comment type="caution">
    <text evidence="1">The sequence shown here is derived from an EMBL/GenBank/DDBJ whole genome shotgun (WGS) entry which is preliminary data.</text>
</comment>